<dbReference type="PANTHER" id="PTHR34631:SF3">
    <property type="entry name" value="ISSOD12 TRANSPOSASE TNPA_ISSOD12"/>
    <property type="match status" value="1"/>
</dbReference>
<dbReference type="AlphaFoldDB" id="A0A235H4N6"/>
<dbReference type="Pfam" id="PF01609">
    <property type="entry name" value="DDE_Tnp_1"/>
    <property type="match status" value="1"/>
</dbReference>
<accession>A0A235H4N6</accession>
<dbReference type="EMBL" id="NOWT01000056">
    <property type="protein sequence ID" value="OYD80427.1"/>
    <property type="molecule type" value="Genomic_DNA"/>
</dbReference>
<evidence type="ECO:0000259" key="1">
    <source>
        <dbReference type="Pfam" id="PF01609"/>
    </source>
</evidence>
<name>A0A235H4N6_AZOBR</name>
<evidence type="ECO:0000313" key="2">
    <source>
        <dbReference type="EMBL" id="OYD80427.1"/>
    </source>
</evidence>
<dbReference type="InterPro" id="IPR053172">
    <property type="entry name" value="Tn903_transposase"/>
</dbReference>
<protein>
    <recommendedName>
        <fullName evidence="1">Transposase IS4-like domain-containing protein</fullName>
    </recommendedName>
</protein>
<dbReference type="InterPro" id="IPR002559">
    <property type="entry name" value="Transposase_11"/>
</dbReference>
<geneLocation type="plasmid" evidence="2">
    <name>unnamed</name>
</geneLocation>
<dbReference type="PANTHER" id="PTHR34631">
    <property type="match status" value="1"/>
</dbReference>
<evidence type="ECO:0000313" key="3">
    <source>
        <dbReference type="Proteomes" id="UP000215367"/>
    </source>
</evidence>
<proteinExistence type="predicted"/>
<sequence>MTHSTVGAGHRSDVRPGKGYVSAFLHGGISGPGEWLVEKHGFKKRRSWRKFHIGVDARTGQIAAVEVTAPDSDDASQVGPLLDQVTASVEGLIGDGAYDRTEVYAAVAARYPEAAVIAPPRADAVLSATAATVPTPPDRHIQTIAETGRMSWQRTSGYNERAKAEAAIAR</sequence>
<dbReference type="GO" id="GO:0003677">
    <property type="term" value="F:DNA binding"/>
    <property type="evidence" value="ECO:0007669"/>
    <property type="project" value="InterPro"/>
</dbReference>
<feature type="domain" description="Transposase IS4-like" evidence="1">
    <location>
        <begin position="32"/>
        <end position="110"/>
    </location>
</feature>
<dbReference type="GO" id="GO:0006313">
    <property type="term" value="P:DNA transposition"/>
    <property type="evidence" value="ECO:0007669"/>
    <property type="project" value="InterPro"/>
</dbReference>
<comment type="caution">
    <text evidence="2">The sequence shown here is derived from an EMBL/GenBank/DDBJ whole genome shotgun (WGS) entry which is preliminary data.</text>
</comment>
<reference evidence="2 3" key="1">
    <citation type="submission" date="2017-07" db="EMBL/GenBank/DDBJ databases">
        <title>Whole genome sequence of Azospirillum brasilense 2A1, a potential biofertilizer strain.</title>
        <authorList>
            <person name="Fontana C.A."/>
            <person name="Toffoli L.M."/>
            <person name="Salazar S.M."/>
            <person name="Puglisi E."/>
            <person name="Pedraza R."/>
            <person name="Bassi D."/>
            <person name="Cocconcelli P.S."/>
        </authorList>
    </citation>
    <scope>NUCLEOTIDE SEQUENCE [LARGE SCALE GENOMIC DNA]</scope>
    <source>
        <strain evidence="2 3">2A1</strain>
        <plasmid evidence="2">unnamed</plasmid>
    </source>
</reference>
<dbReference type="GO" id="GO:0004803">
    <property type="term" value="F:transposase activity"/>
    <property type="evidence" value="ECO:0007669"/>
    <property type="project" value="InterPro"/>
</dbReference>
<organism evidence="2 3">
    <name type="scientific">Azospirillum brasilense</name>
    <dbReference type="NCBI Taxonomy" id="192"/>
    <lineage>
        <taxon>Bacteria</taxon>
        <taxon>Pseudomonadati</taxon>
        <taxon>Pseudomonadota</taxon>
        <taxon>Alphaproteobacteria</taxon>
        <taxon>Rhodospirillales</taxon>
        <taxon>Azospirillaceae</taxon>
        <taxon>Azospirillum</taxon>
    </lineage>
</organism>
<dbReference type="Proteomes" id="UP000215367">
    <property type="component" value="Unassembled WGS sequence"/>
</dbReference>
<gene>
    <name evidence="2" type="ORF">CHT98_31160</name>
</gene>
<keyword evidence="2" id="KW-0614">Plasmid</keyword>